<dbReference type="Pfam" id="PF12895">
    <property type="entry name" value="ANAPC3"/>
    <property type="match status" value="1"/>
</dbReference>
<dbReference type="GO" id="GO:0031145">
    <property type="term" value="P:anaphase-promoting complex-dependent catabolic process"/>
    <property type="evidence" value="ECO:0007669"/>
    <property type="project" value="TreeGrafter"/>
</dbReference>
<dbReference type="SUPFAM" id="SSF48452">
    <property type="entry name" value="TPR-like"/>
    <property type="match status" value="1"/>
</dbReference>
<proteinExistence type="predicted"/>
<feature type="region of interest" description="Disordered" evidence="8">
    <location>
        <begin position="1"/>
        <end position="71"/>
    </location>
</feature>
<evidence type="ECO:0000313" key="10">
    <source>
        <dbReference type="Proteomes" id="UP000008743"/>
    </source>
</evidence>
<dbReference type="FunCoup" id="A0A0D2U3Y1">
    <property type="interactions" value="744"/>
</dbReference>
<dbReference type="AlphaFoldDB" id="A0A0D2U3Y1"/>
<keyword evidence="3" id="KW-0498">Mitosis</keyword>
<dbReference type="RefSeq" id="XP_004349826.2">
    <property type="nucleotide sequence ID" value="XM_004349776.2"/>
</dbReference>
<dbReference type="InterPro" id="IPR011990">
    <property type="entry name" value="TPR-like_helical_dom_sf"/>
</dbReference>
<accession>A0A0D2U3Y1</accession>
<dbReference type="GO" id="GO:0016567">
    <property type="term" value="P:protein ubiquitination"/>
    <property type="evidence" value="ECO:0007669"/>
    <property type="project" value="TreeGrafter"/>
</dbReference>
<sequence>MRDERRAPQSVTRASAAATPATPAAAPSKTRAPAAAAAAAAGHPSQAKPAGTPHRGASSTAGGSGSMPTKRDLFQTPAAQTRTSASSSLAATPMAAPATIESSAAPTAAGPARGASVAARLRAKIRELLSRHAYDSAAFWADKLVVIDAGDRADTLLLARCFHLSGQHARAIELIRRHGSVAATAQRAMANAVVASEPLDQDEETSEHNCWRLMFDETQDSALRLDAMTLFHSGRVDSQPSLAAQYASSSRNTSAASRAPALKSAECRFLAALCHFALKEYEDAQEMLCSTIEDMEQACDDYASLPLSVASAICVLRGRVFETLDNRSRATRNYIDALHLDVYCHEALEQLVSQRLLTPLEAAQLMVDLQPAILAQAKDDAPLLVELYLSDTARLGPISSASLKQTSALVRSVGKSTDVLVNQAEQLYQLQHSVLASIEITRHVLELDPYHERCLVLHLCCLVSLGETSDLFALGHRLVKSNPDWAIAWLAVGCYYLTTGNSERARRYFTKATSYDVHCAPAWVAIGHSLIAEGEYDTALAAYSTASRLLPGSYLPLVFSGICYLRNNNIAMADLLFNQAHSIDATDPLVLCELGVVAFRNGDYHGAKARFVRGILLSQAMNKTKSPAILDVWEPLVFNLAHCHRKLGEYADAIKYYEWSAALFPRNASVLTALAFCYQLEENFASAIELYHKALSLNPDEPLVSDLLPIAMRLMRTSNSSSLQLLK</sequence>
<feature type="repeat" description="TPR" evidence="7">
    <location>
        <begin position="520"/>
        <end position="553"/>
    </location>
</feature>
<dbReference type="Pfam" id="PF13432">
    <property type="entry name" value="TPR_16"/>
    <property type="match status" value="1"/>
</dbReference>
<dbReference type="GO" id="GO:0051301">
    <property type="term" value="P:cell division"/>
    <property type="evidence" value="ECO:0007669"/>
    <property type="project" value="UniProtKB-KW"/>
</dbReference>
<keyword evidence="6" id="KW-0131">Cell cycle</keyword>
<keyword evidence="4" id="KW-0833">Ubl conjugation pathway</keyword>
<dbReference type="InParanoid" id="A0A0D2U3Y1"/>
<reference evidence="10" key="1">
    <citation type="submission" date="2011-02" db="EMBL/GenBank/DDBJ databases">
        <title>The Genome Sequence of Capsaspora owczarzaki ATCC 30864.</title>
        <authorList>
            <person name="Russ C."/>
            <person name="Cuomo C."/>
            <person name="Burger G."/>
            <person name="Gray M.W."/>
            <person name="Holland P.W.H."/>
            <person name="King N."/>
            <person name="Lang F.B.F."/>
            <person name="Roger A.J."/>
            <person name="Ruiz-Trillo I."/>
            <person name="Young S.K."/>
            <person name="Zeng Q."/>
            <person name="Gargeya S."/>
            <person name="Alvarado L."/>
            <person name="Berlin A."/>
            <person name="Chapman S.B."/>
            <person name="Chen Z."/>
            <person name="Freedman E."/>
            <person name="Gellesch M."/>
            <person name="Goldberg J."/>
            <person name="Griggs A."/>
            <person name="Gujja S."/>
            <person name="Heilman E."/>
            <person name="Heiman D."/>
            <person name="Howarth C."/>
            <person name="Mehta T."/>
            <person name="Neiman D."/>
            <person name="Pearson M."/>
            <person name="Roberts A."/>
            <person name="Saif S."/>
            <person name="Shea T."/>
            <person name="Shenoy N."/>
            <person name="Sisk P."/>
            <person name="Stolte C."/>
            <person name="Sykes S."/>
            <person name="White J."/>
            <person name="Yandava C."/>
            <person name="Haas B."/>
            <person name="Nusbaum C."/>
            <person name="Birren B."/>
        </authorList>
    </citation>
    <scope>NUCLEOTIDE SEQUENCE</scope>
    <source>
        <strain evidence="10">ATCC 30864</strain>
    </source>
</reference>
<feature type="repeat" description="TPR" evidence="7">
    <location>
        <begin position="668"/>
        <end position="701"/>
    </location>
</feature>
<dbReference type="InterPro" id="IPR019734">
    <property type="entry name" value="TPR_rpt"/>
</dbReference>
<evidence type="ECO:0000256" key="3">
    <source>
        <dbReference type="ARBA" id="ARBA00022776"/>
    </source>
</evidence>
<name>A0A0D2U3Y1_CAPO3</name>
<evidence type="ECO:0000256" key="5">
    <source>
        <dbReference type="ARBA" id="ARBA00022803"/>
    </source>
</evidence>
<dbReference type="GO" id="GO:0045842">
    <property type="term" value="P:positive regulation of mitotic metaphase/anaphase transition"/>
    <property type="evidence" value="ECO:0007669"/>
    <property type="project" value="TreeGrafter"/>
</dbReference>
<keyword evidence="1" id="KW-0132">Cell division</keyword>
<keyword evidence="2" id="KW-0677">Repeat</keyword>
<feature type="repeat" description="TPR" evidence="7">
    <location>
        <begin position="486"/>
        <end position="519"/>
    </location>
</feature>
<organism evidence="9 10">
    <name type="scientific">Capsaspora owczarzaki (strain ATCC 30864)</name>
    <dbReference type="NCBI Taxonomy" id="595528"/>
    <lineage>
        <taxon>Eukaryota</taxon>
        <taxon>Filasterea</taxon>
        <taxon>Capsaspora</taxon>
    </lineage>
</organism>
<dbReference type="Gene3D" id="1.25.40.10">
    <property type="entry name" value="Tetratricopeptide repeat domain"/>
    <property type="match status" value="1"/>
</dbReference>
<dbReference type="OrthoDB" id="10006270at2759"/>
<gene>
    <name evidence="9" type="ORF">CAOG_001306</name>
</gene>
<dbReference type="PhylomeDB" id="A0A0D2U3Y1"/>
<dbReference type="SMART" id="SM00028">
    <property type="entry name" value="TPR"/>
    <property type="match status" value="7"/>
</dbReference>
<evidence type="ECO:0000256" key="4">
    <source>
        <dbReference type="ARBA" id="ARBA00022786"/>
    </source>
</evidence>
<dbReference type="EMBL" id="KE346361">
    <property type="protein sequence ID" value="KJE89901.1"/>
    <property type="molecule type" value="Genomic_DNA"/>
</dbReference>
<dbReference type="PROSITE" id="PS50005">
    <property type="entry name" value="TPR"/>
    <property type="match status" value="4"/>
</dbReference>
<evidence type="ECO:0000256" key="7">
    <source>
        <dbReference type="PROSITE-ProRule" id="PRU00339"/>
    </source>
</evidence>
<dbReference type="Proteomes" id="UP000008743">
    <property type="component" value="Unassembled WGS sequence"/>
</dbReference>
<keyword evidence="5 7" id="KW-0802">TPR repeat</keyword>
<protein>
    <submittedName>
        <fullName evidence="9">Uncharacterized protein</fullName>
    </submittedName>
</protein>
<dbReference type="GO" id="GO:0005680">
    <property type="term" value="C:anaphase-promoting complex"/>
    <property type="evidence" value="ECO:0007669"/>
    <property type="project" value="TreeGrafter"/>
</dbReference>
<dbReference type="PANTHER" id="PTHR12558">
    <property type="entry name" value="CELL DIVISION CYCLE 16,23,27"/>
    <property type="match status" value="1"/>
</dbReference>
<feature type="repeat" description="TPR" evidence="7">
    <location>
        <begin position="634"/>
        <end position="667"/>
    </location>
</feature>
<evidence type="ECO:0000256" key="2">
    <source>
        <dbReference type="ARBA" id="ARBA00022737"/>
    </source>
</evidence>
<evidence type="ECO:0000256" key="6">
    <source>
        <dbReference type="ARBA" id="ARBA00023306"/>
    </source>
</evidence>
<dbReference type="GO" id="GO:0005737">
    <property type="term" value="C:cytoplasm"/>
    <property type="evidence" value="ECO:0007669"/>
    <property type="project" value="TreeGrafter"/>
</dbReference>
<feature type="compositionally biased region" description="Low complexity" evidence="8">
    <location>
        <begin position="14"/>
        <end position="61"/>
    </location>
</feature>
<dbReference type="PANTHER" id="PTHR12558:SF9">
    <property type="entry name" value="CELL DIVISION CYCLE PROTEIN 16 HOMOLOG"/>
    <property type="match status" value="1"/>
</dbReference>
<evidence type="ECO:0000256" key="8">
    <source>
        <dbReference type="SAM" id="MobiDB-lite"/>
    </source>
</evidence>
<evidence type="ECO:0000313" key="9">
    <source>
        <dbReference type="EMBL" id="KJE89901.1"/>
    </source>
</evidence>
<evidence type="ECO:0000256" key="1">
    <source>
        <dbReference type="ARBA" id="ARBA00022618"/>
    </source>
</evidence>
<dbReference type="STRING" id="595528.A0A0D2U3Y1"/>
<dbReference type="Pfam" id="PF14559">
    <property type="entry name" value="TPR_19"/>
    <property type="match status" value="1"/>
</dbReference>
<keyword evidence="10" id="KW-1185">Reference proteome</keyword>